<reference evidence="1" key="4">
    <citation type="submission" date="2019-03" db="UniProtKB">
        <authorList>
            <consortium name="EnsemblPlants"/>
        </authorList>
    </citation>
    <scope>IDENTIFICATION</scope>
</reference>
<evidence type="ECO:0000313" key="2">
    <source>
        <dbReference type="Proteomes" id="UP000015105"/>
    </source>
</evidence>
<dbReference type="Gramene" id="AET7Gv20928400.9">
    <property type="protein sequence ID" value="AET7Gv20928400.9"/>
    <property type="gene ID" value="AET7Gv20928400"/>
</dbReference>
<reference evidence="1" key="3">
    <citation type="journal article" date="2017" name="Nature">
        <title>Genome sequence of the progenitor of the wheat D genome Aegilops tauschii.</title>
        <authorList>
            <person name="Luo M.C."/>
            <person name="Gu Y.Q."/>
            <person name="Puiu D."/>
            <person name="Wang H."/>
            <person name="Twardziok S.O."/>
            <person name="Deal K.R."/>
            <person name="Huo N."/>
            <person name="Zhu T."/>
            <person name="Wang L."/>
            <person name="Wang Y."/>
            <person name="McGuire P.E."/>
            <person name="Liu S."/>
            <person name="Long H."/>
            <person name="Ramasamy R.K."/>
            <person name="Rodriguez J.C."/>
            <person name="Van S.L."/>
            <person name="Yuan L."/>
            <person name="Wang Z."/>
            <person name="Xia Z."/>
            <person name="Xiao L."/>
            <person name="Anderson O.D."/>
            <person name="Ouyang S."/>
            <person name="Liang Y."/>
            <person name="Zimin A.V."/>
            <person name="Pertea G."/>
            <person name="Qi P."/>
            <person name="Bennetzen J.L."/>
            <person name="Dai X."/>
            <person name="Dawson M.W."/>
            <person name="Muller H.G."/>
            <person name="Kugler K."/>
            <person name="Rivarola-Duarte L."/>
            <person name="Spannagl M."/>
            <person name="Mayer K.F.X."/>
            <person name="Lu F.H."/>
            <person name="Bevan M.W."/>
            <person name="Leroy P."/>
            <person name="Li P."/>
            <person name="You F.M."/>
            <person name="Sun Q."/>
            <person name="Liu Z."/>
            <person name="Lyons E."/>
            <person name="Wicker T."/>
            <person name="Salzberg S.L."/>
            <person name="Devos K.M."/>
            <person name="Dvorak J."/>
        </authorList>
    </citation>
    <scope>NUCLEOTIDE SEQUENCE [LARGE SCALE GENOMIC DNA]</scope>
    <source>
        <strain evidence="1">cv. AL8/78</strain>
    </source>
</reference>
<reference evidence="2" key="2">
    <citation type="journal article" date="2017" name="Nat. Plants">
        <title>The Aegilops tauschii genome reveals multiple impacts of transposons.</title>
        <authorList>
            <person name="Zhao G."/>
            <person name="Zou C."/>
            <person name="Li K."/>
            <person name="Wang K."/>
            <person name="Li T."/>
            <person name="Gao L."/>
            <person name="Zhang X."/>
            <person name="Wang H."/>
            <person name="Yang Z."/>
            <person name="Liu X."/>
            <person name="Jiang W."/>
            <person name="Mao L."/>
            <person name="Kong X."/>
            <person name="Jiao Y."/>
            <person name="Jia J."/>
        </authorList>
    </citation>
    <scope>NUCLEOTIDE SEQUENCE [LARGE SCALE GENOMIC DNA]</scope>
    <source>
        <strain evidence="2">cv. AL8/78</strain>
    </source>
</reference>
<protein>
    <submittedName>
        <fullName evidence="1">Uncharacterized protein</fullName>
    </submittedName>
</protein>
<dbReference type="AlphaFoldDB" id="A0A453SG06"/>
<dbReference type="EnsemblPlants" id="AET7Gv20928400.9">
    <property type="protein sequence ID" value="AET7Gv20928400.9"/>
    <property type="gene ID" value="AET7Gv20928400"/>
</dbReference>
<sequence length="113" mass="12559">MQSMGCKGIYSYQVACLWKPEGAFCRYHGSLGQSTQSTQPTVRTVRSVALHRQHSGFSASAVMSHQYLEKLKLINSKFIKPEGPPEIILTANHLMNYSLGMGLSKKDDVLNDL</sequence>
<name>A0A453SG06_AEGTS</name>
<proteinExistence type="predicted"/>
<keyword evidence="2" id="KW-1185">Reference proteome</keyword>
<dbReference type="Proteomes" id="UP000015105">
    <property type="component" value="Chromosome 7D"/>
</dbReference>
<reference evidence="1" key="5">
    <citation type="journal article" date="2021" name="G3 (Bethesda)">
        <title>Aegilops tauschii genome assembly Aet v5.0 features greater sequence contiguity and improved annotation.</title>
        <authorList>
            <person name="Wang L."/>
            <person name="Zhu T."/>
            <person name="Rodriguez J.C."/>
            <person name="Deal K.R."/>
            <person name="Dubcovsky J."/>
            <person name="McGuire P.E."/>
            <person name="Lux T."/>
            <person name="Spannagl M."/>
            <person name="Mayer K.F.X."/>
            <person name="Baldrich P."/>
            <person name="Meyers B.C."/>
            <person name="Huo N."/>
            <person name="Gu Y.Q."/>
            <person name="Zhou H."/>
            <person name="Devos K.M."/>
            <person name="Bennetzen J.L."/>
            <person name="Unver T."/>
            <person name="Budak H."/>
            <person name="Gulick P.J."/>
            <person name="Galiba G."/>
            <person name="Kalapos B."/>
            <person name="Nelson D.R."/>
            <person name="Li P."/>
            <person name="You F.M."/>
            <person name="Luo M.C."/>
            <person name="Dvorak J."/>
        </authorList>
    </citation>
    <scope>NUCLEOTIDE SEQUENCE [LARGE SCALE GENOMIC DNA]</scope>
    <source>
        <strain evidence="1">cv. AL8/78</strain>
    </source>
</reference>
<reference evidence="2" key="1">
    <citation type="journal article" date="2014" name="Science">
        <title>Ancient hybridizations among the ancestral genomes of bread wheat.</title>
        <authorList>
            <consortium name="International Wheat Genome Sequencing Consortium,"/>
            <person name="Marcussen T."/>
            <person name="Sandve S.R."/>
            <person name="Heier L."/>
            <person name="Spannagl M."/>
            <person name="Pfeifer M."/>
            <person name="Jakobsen K.S."/>
            <person name="Wulff B.B."/>
            <person name="Steuernagel B."/>
            <person name="Mayer K.F."/>
            <person name="Olsen O.A."/>
        </authorList>
    </citation>
    <scope>NUCLEOTIDE SEQUENCE [LARGE SCALE GENOMIC DNA]</scope>
    <source>
        <strain evidence="2">cv. AL8/78</strain>
    </source>
</reference>
<evidence type="ECO:0000313" key="1">
    <source>
        <dbReference type="EnsemblPlants" id="AET7Gv20928400.9"/>
    </source>
</evidence>
<organism evidence="1 2">
    <name type="scientific">Aegilops tauschii subsp. strangulata</name>
    <name type="common">Goatgrass</name>
    <dbReference type="NCBI Taxonomy" id="200361"/>
    <lineage>
        <taxon>Eukaryota</taxon>
        <taxon>Viridiplantae</taxon>
        <taxon>Streptophyta</taxon>
        <taxon>Embryophyta</taxon>
        <taxon>Tracheophyta</taxon>
        <taxon>Spermatophyta</taxon>
        <taxon>Magnoliopsida</taxon>
        <taxon>Liliopsida</taxon>
        <taxon>Poales</taxon>
        <taxon>Poaceae</taxon>
        <taxon>BOP clade</taxon>
        <taxon>Pooideae</taxon>
        <taxon>Triticodae</taxon>
        <taxon>Triticeae</taxon>
        <taxon>Triticinae</taxon>
        <taxon>Aegilops</taxon>
    </lineage>
</organism>
<accession>A0A453SG06</accession>